<gene>
    <name evidence="5" type="ORF">SAMN05660733_02583</name>
</gene>
<evidence type="ECO:0000256" key="1">
    <source>
        <dbReference type="ARBA" id="ARBA00023015"/>
    </source>
</evidence>
<reference evidence="6" key="1">
    <citation type="submission" date="2017-04" db="EMBL/GenBank/DDBJ databases">
        <authorList>
            <person name="Varghese N."/>
            <person name="Submissions S."/>
        </authorList>
    </citation>
    <scope>NUCLEOTIDE SEQUENCE [LARGE SCALE GENOMIC DNA]</scope>
    <source>
        <strain evidence="6">DSM 44073</strain>
    </source>
</reference>
<proteinExistence type="predicted"/>
<dbReference type="AlphaFoldDB" id="A0A1W2CZN4"/>
<feature type="domain" description="HTH marR-type" evidence="4">
    <location>
        <begin position="1"/>
        <end position="135"/>
    </location>
</feature>
<accession>A0A1W2CZN4</accession>
<dbReference type="InterPro" id="IPR023187">
    <property type="entry name" value="Tscrpt_reg_MarR-type_CS"/>
</dbReference>
<dbReference type="OrthoDB" id="122135at2"/>
<dbReference type="PANTHER" id="PTHR33164:SF99">
    <property type="entry name" value="MARR FAMILY REGULATORY PROTEIN"/>
    <property type="match status" value="1"/>
</dbReference>
<keyword evidence="1" id="KW-0805">Transcription regulation</keyword>
<dbReference type="SUPFAM" id="SSF46785">
    <property type="entry name" value="Winged helix' DNA-binding domain"/>
    <property type="match status" value="1"/>
</dbReference>
<dbReference type="RefSeq" id="WP_051770457.1">
    <property type="nucleotide sequence ID" value="NZ_FWYC01000006.1"/>
</dbReference>
<evidence type="ECO:0000256" key="3">
    <source>
        <dbReference type="ARBA" id="ARBA00023163"/>
    </source>
</evidence>
<dbReference type="EMBL" id="FWYC01000006">
    <property type="protein sequence ID" value="SMC90759.1"/>
    <property type="molecule type" value="Genomic_DNA"/>
</dbReference>
<protein>
    <submittedName>
        <fullName evidence="5">DNA-binding transcriptional regulator, MarR family</fullName>
    </submittedName>
</protein>
<dbReference type="Gene3D" id="1.10.10.10">
    <property type="entry name" value="Winged helix-like DNA-binding domain superfamily/Winged helix DNA-binding domain"/>
    <property type="match status" value="1"/>
</dbReference>
<organism evidence="5 6">
    <name type="scientific">Lentzea albidocapillata</name>
    <dbReference type="NCBI Taxonomy" id="40571"/>
    <lineage>
        <taxon>Bacteria</taxon>
        <taxon>Bacillati</taxon>
        <taxon>Actinomycetota</taxon>
        <taxon>Actinomycetes</taxon>
        <taxon>Pseudonocardiales</taxon>
        <taxon>Pseudonocardiaceae</taxon>
        <taxon>Lentzea</taxon>
    </lineage>
</organism>
<keyword evidence="2 5" id="KW-0238">DNA-binding</keyword>
<dbReference type="GO" id="GO:0003700">
    <property type="term" value="F:DNA-binding transcription factor activity"/>
    <property type="evidence" value="ECO:0007669"/>
    <property type="project" value="InterPro"/>
</dbReference>
<keyword evidence="6" id="KW-1185">Reference proteome</keyword>
<dbReference type="SMART" id="SM00347">
    <property type="entry name" value="HTH_MARR"/>
    <property type="match status" value="1"/>
</dbReference>
<dbReference type="InterPro" id="IPR036388">
    <property type="entry name" value="WH-like_DNA-bd_sf"/>
</dbReference>
<evidence type="ECO:0000313" key="6">
    <source>
        <dbReference type="Proteomes" id="UP000192840"/>
    </source>
</evidence>
<dbReference type="STRING" id="40571.SAMN05660733_02583"/>
<sequence length="156" mass="17302">MPDVGVLSAHLLSGFQKELFTRLAEAGHEHLRPRHGAVMAYVDKDGTRASELSERSGQHKQVVGTLIDELERLGYVARRPDPADRRAKLVVPTELGLDQMAQARRIVSEIEARLAELVGRERFYEFKAVFTEITRGYSAFVAPVVPDTALSSSVSE</sequence>
<dbReference type="PANTHER" id="PTHR33164">
    <property type="entry name" value="TRANSCRIPTIONAL REGULATOR, MARR FAMILY"/>
    <property type="match status" value="1"/>
</dbReference>
<dbReference type="InterPro" id="IPR039422">
    <property type="entry name" value="MarR/SlyA-like"/>
</dbReference>
<dbReference type="PROSITE" id="PS01117">
    <property type="entry name" value="HTH_MARR_1"/>
    <property type="match status" value="1"/>
</dbReference>
<dbReference type="eggNOG" id="COG1846">
    <property type="taxonomic scope" value="Bacteria"/>
</dbReference>
<evidence type="ECO:0000313" key="5">
    <source>
        <dbReference type="EMBL" id="SMC90759.1"/>
    </source>
</evidence>
<dbReference type="GO" id="GO:0003677">
    <property type="term" value="F:DNA binding"/>
    <property type="evidence" value="ECO:0007669"/>
    <property type="project" value="UniProtKB-KW"/>
</dbReference>
<dbReference type="Pfam" id="PF12802">
    <property type="entry name" value="MarR_2"/>
    <property type="match status" value="1"/>
</dbReference>
<keyword evidence="3" id="KW-0804">Transcription</keyword>
<dbReference type="GO" id="GO:0006950">
    <property type="term" value="P:response to stress"/>
    <property type="evidence" value="ECO:0007669"/>
    <property type="project" value="TreeGrafter"/>
</dbReference>
<dbReference type="InterPro" id="IPR000835">
    <property type="entry name" value="HTH_MarR-typ"/>
</dbReference>
<evidence type="ECO:0000259" key="4">
    <source>
        <dbReference type="PROSITE" id="PS50995"/>
    </source>
</evidence>
<dbReference type="PROSITE" id="PS50995">
    <property type="entry name" value="HTH_MARR_2"/>
    <property type="match status" value="1"/>
</dbReference>
<name>A0A1W2CZN4_9PSEU</name>
<dbReference type="Proteomes" id="UP000192840">
    <property type="component" value="Unassembled WGS sequence"/>
</dbReference>
<evidence type="ECO:0000256" key="2">
    <source>
        <dbReference type="ARBA" id="ARBA00023125"/>
    </source>
</evidence>
<dbReference type="InterPro" id="IPR036390">
    <property type="entry name" value="WH_DNA-bd_sf"/>
</dbReference>